<dbReference type="Gene3D" id="3.40.50.1820">
    <property type="entry name" value="alpha/beta hydrolase"/>
    <property type="match status" value="1"/>
</dbReference>
<feature type="domain" description="AB hydrolase-1" evidence="2">
    <location>
        <begin position="119"/>
        <end position="366"/>
    </location>
</feature>
<protein>
    <submittedName>
        <fullName evidence="3">Alpha/beta hydrolase</fullName>
    </submittedName>
</protein>
<keyword evidence="1" id="KW-0812">Transmembrane</keyword>
<accession>A0A246HKV3</accession>
<dbReference type="Pfam" id="PF12697">
    <property type="entry name" value="Abhydrolase_6"/>
    <property type="match status" value="1"/>
</dbReference>
<dbReference type="SUPFAM" id="SSF53474">
    <property type="entry name" value="alpha/beta-Hydrolases"/>
    <property type="match status" value="1"/>
</dbReference>
<evidence type="ECO:0000313" key="4">
    <source>
        <dbReference type="Proteomes" id="UP000198157"/>
    </source>
</evidence>
<dbReference type="InterPro" id="IPR050266">
    <property type="entry name" value="AB_hydrolase_sf"/>
</dbReference>
<reference evidence="3 4" key="1">
    <citation type="submission" date="2017-06" db="EMBL/GenBank/DDBJ databases">
        <authorList>
            <person name="Kim H.J."/>
            <person name="Triplett B.A."/>
        </authorList>
    </citation>
    <scope>NUCLEOTIDE SEQUENCE [LARGE SCALE GENOMIC DNA]</scope>
    <source>
        <strain evidence="3 4">13146</strain>
    </source>
</reference>
<dbReference type="GO" id="GO:0016020">
    <property type="term" value="C:membrane"/>
    <property type="evidence" value="ECO:0007669"/>
    <property type="project" value="TreeGrafter"/>
</dbReference>
<keyword evidence="3" id="KW-0378">Hydrolase</keyword>
<evidence type="ECO:0000313" key="3">
    <source>
        <dbReference type="EMBL" id="OWQ52335.1"/>
    </source>
</evidence>
<sequence>MVGRRTGQPSLRRFACRPLGSARTSVRHSREHDMTAVKGWRRFWRWVKWILLGLLALVILLTLIGVVYEALARRSAATDHPLRGQMVDVGGRQMHIECRGSGSPTVIFESGLGTGGTMDWTRVHDRIAGFTRACAYDRAGIMRSDAKDTPQRASAVADDLHALLKGAGITDPLVLVGHSIGGPYTRTYVGRYGDQVAGLVMVDPSHPDQIARLGSVVSINVHPKKVSLLMHTATTLSRTGLVRFLFSRANHGPRPEDEAAEITAFSSASVKGATAELDGFDSTMDDARAVTSFGDRPVIVLTALKPFKPDELKKMGLTAEEGARFKQEWRTLHAEQAAMSSRGQQQIVSDSGHYIQIDQPDRVVAAVREVVDDVRADAGTDKEMK</sequence>
<dbReference type="GO" id="GO:0016787">
    <property type="term" value="F:hydrolase activity"/>
    <property type="evidence" value="ECO:0007669"/>
    <property type="project" value="UniProtKB-KW"/>
</dbReference>
<dbReference type="PANTHER" id="PTHR43798:SF33">
    <property type="entry name" value="HYDROLASE, PUTATIVE (AFU_ORTHOLOGUE AFUA_2G14860)-RELATED"/>
    <property type="match status" value="1"/>
</dbReference>
<name>A0A246HKV3_STEMA</name>
<dbReference type="EMBL" id="NIVS01000032">
    <property type="protein sequence ID" value="OWQ52335.1"/>
    <property type="molecule type" value="Genomic_DNA"/>
</dbReference>
<dbReference type="InterPro" id="IPR000073">
    <property type="entry name" value="AB_hydrolase_1"/>
</dbReference>
<feature type="transmembrane region" description="Helical" evidence="1">
    <location>
        <begin position="49"/>
        <end position="68"/>
    </location>
</feature>
<comment type="caution">
    <text evidence="3">The sequence shown here is derived from an EMBL/GenBank/DDBJ whole genome shotgun (WGS) entry which is preliminary data.</text>
</comment>
<organism evidence="3 4">
    <name type="scientific">Stenotrophomonas maltophilia</name>
    <name type="common">Pseudomonas maltophilia</name>
    <name type="synonym">Xanthomonas maltophilia</name>
    <dbReference type="NCBI Taxonomy" id="40324"/>
    <lineage>
        <taxon>Bacteria</taxon>
        <taxon>Pseudomonadati</taxon>
        <taxon>Pseudomonadota</taxon>
        <taxon>Gammaproteobacteria</taxon>
        <taxon>Lysobacterales</taxon>
        <taxon>Lysobacteraceae</taxon>
        <taxon>Stenotrophomonas</taxon>
        <taxon>Stenotrophomonas maltophilia group</taxon>
    </lineage>
</organism>
<dbReference type="PANTHER" id="PTHR43798">
    <property type="entry name" value="MONOACYLGLYCEROL LIPASE"/>
    <property type="match status" value="1"/>
</dbReference>
<proteinExistence type="predicted"/>
<keyword evidence="1" id="KW-0472">Membrane</keyword>
<gene>
    <name evidence="3" type="ORF">CEE60_13535</name>
</gene>
<dbReference type="InterPro" id="IPR029058">
    <property type="entry name" value="AB_hydrolase_fold"/>
</dbReference>
<keyword evidence="1" id="KW-1133">Transmembrane helix</keyword>
<dbReference type="AlphaFoldDB" id="A0A246HKV3"/>
<evidence type="ECO:0000259" key="2">
    <source>
        <dbReference type="Pfam" id="PF12697"/>
    </source>
</evidence>
<dbReference type="OrthoDB" id="7185741at2"/>
<dbReference type="Proteomes" id="UP000198157">
    <property type="component" value="Unassembled WGS sequence"/>
</dbReference>
<evidence type="ECO:0000256" key="1">
    <source>
        <dbReference type="SAM" id="Phobius"/>
    </source>
</evidence>